<reference evidence="2 3" key="1">
    <citation type="submission" date="2019-06" db="EMBL/GenBank/DDBJ databases">
        <title>The organization of the Streptococcus sanguinis genomes.</title>
        <authorList>
            <person name="Wang H.Y."/>
            <person name="Chen Y.Y.M."/>
            <person name="Wu C.H."/>
        </authorList>
    </citation>
    <scope>NUCLEOTIDE SEQUENCE [LARGE SCALE GENOMIC DNA]</scope>
    <source>
        <strain evidence="2 3">CGMH058</strain>
    </source>
</reference>
<protein>
    <submittedName>
        <fullName evidence="2">Uncharacterized protein</fullName>
    </submittedName>
</protein>
<evidence type="ECO:0000313" key="2">
    <source>
        <dbReference type="EMBL" id="QLB51081.1"/>
    </source>
</evidence>
<dbReference type="Proteomes" id="UP000509535">
    <property type="component" value="Chromosome"/>
</dbReference>
<dbReference type="EMBL" id="CP040798">
    <property type="protein sequence ID" value="QLB51081.1"/>
    <property type="molecule type" value="Genomic_DNA"/>
</dbReference>
<dbReference type="RefSeq" id="WP_176799711.1">
    <property type="nucleotide sequence ID" value="NZ_CP040798.1"/>
</dbReference>
<evidence type="ECO:0000256" key="1">
    <source>
        <dbReference type="SAM" id="Phobius"/>
    </source>
</evidence>
<accession>A0A7H8V3R6</accession>
<feature type="transmembrane region" description="Helical" evidence="1">
    <location>
        <begin position="33"/>
        <end position="61"/>
    </location>
</feature>
<dbReference type="AlphaFoldDB" id="A0A7H8V3R6"/>
<proteinExistence type="predicted"/>
<keyword evidence="1" id="KW-1133">Transmembrane helix</keyword>
<keyword evidence="1" id="KW-0472">Membrane</keyword>
<organism evidence="2 3">
    <name type="scientific">Streptococcus sanguinis</name>
    <dbReference type="NCBI Taxonomy" id="1305"/>
    <lineage>
        <taxon>Bacteria</taxon>
        <taxon>Bacillati</taxon>
        <taxon>Bacillota</taxon>
        <taxon>Bacilli</taxon>
        <taxon>Lactobacillales</taxon>
        <taxon>Streptococcaceae</taxon>
        <taxon>Streptococcus</taxon>
    </lineage>
</organism>
<feature type="transmembrane region" description="Helical" evidence="1">
    <location>
        <begin position="67"/>
        <end position="91"/>
    </location>
</feature>
<name>A0A7H8V3R6_STRSA</name>
<sequence length="102" mass="11488">MIILNMKNLIRLFFIFLAAVAVFVFYKSYGLSMLFLLIVGLLALKFVPVLVLPIAIIAIMVHFTGDFSFIADSIVAIFLVIPCSMIAYPVFERLVNSIQKKK</sequence>
<gene>
    <name evidence="2" type="ORF">FDP16_11845</name>
</gene>
<feature type="transmembrane region" description="Helical" evidence="1">
    <location>
        <begin position="6"/>
        <end position="26"/>
    </location>
</feature>
<keyword evidence="1" id="KW-0812">Transmembrane</keyword>
<evidence type="ECO:0000313" key="3">
    <source>
        <dbReference type="Proteomes" id="UP000509535"/>
    </source>
</evidence>